<dbReference type="Proteomes" id="UP000501868">
    <property type="component" value="Chromosome"/>
</dbReference>
<gene>
    <name evidence="3" type="ORF">HFZ78_31320</name>
</gene>
<protein>
    <submittedName>
        <fullName evidence="3">Glycosyltransferase</fullName>
    </submittedName>
</protein>
<reference evidence="3 4" key="1">
    <citation type="submission" date="2020-04" db="EMBL/GenBank/DDBJ databases">
        <title>Genome-Wide Identification of 5-Methylcytosine Sites in Bacterial Genomes By High-Throughput Sequencing of MspJI Restriction Fragments.</title>
        <authorList>
            <person name="Wu V."/>
        </authorList>
    </citation>
    <scope>NUCLEOTIDE SEQUENCE [LARGE SCALE GENOMIC DNA]</scope>
    <source>
        <strain evidence="3 4">S2</strain>
    </source>
</reference>
<accession>A0A6H1PBT1</accession>
<reference evidence="3 4" key="2">
    <citation type="submission" date="2020-04" db="EMBL/GenBank/DDBJ databases">
        <authorList>
            <person name="Fomenkov A."/>
            <person name="Anton B.P."/>
            <person name="Roberts R.J."/>
        </authorList>
    </citation>
    <scope>NUCLEOTIDE SEQUENCE [LARGE SCALE GENOMIC DNA]</scope>
    <source>
        <strain evidence="3 4">S2</strain>
    </source>
</reference>
<sequence>MEWADFIFLEDVIWNKPLHGLKYVNIPKGILFWDIYRDHEKVRRFVYENDIDIIFSFYTDVFNTYFPELHYKFRWLPNHVSIEEFKDYQLDKEIDFLLMGDVDEDTYPLRNKIAKQMKGYPGFVHHQHPGYQNFDKEEEYKNLVGKYFAMEINKAKMFFTDDSQFKFPIAKYFEVPACKTLLFASGSKELEDLGFIDGETFVEINEDNFLEKAQYYLEHEAERKAITERGYRMVREKHTTSKRAKQFISYINKYLKEIDWKNKKISLRTQMLTSGEVMDKLLFALKNKIPYAVISVGATETYVMAQYHILSEKEFMNHPEAEVARDKVKQGHDHRGILFPNIEARDLEIDAVKVCVF</sequence>
<feature type="domain" description="Spore protein YkvP/CgeB glycosyl transferase-like" evidence="1">
    <location>
        <begin position="124"/>
        <end position="248"/>
    </location>
</feature>
<evidence type="ECO:0000313" key="3">
    <source>
        <dbReference type="EMBL" id="QIZ10661.1"/>
    </source>
</evidence>
<evidence type="ECO:0000313" key="4">
    <source>
        <dbReference type="Proteomes" id="UP000501868"/>
    </source>
</evidence>
<evidence type="ECO:0000259" key="1">
    <source>
        <dbReference type="Pfam" id="PF13524"/>
    </source>
</evidence>
<dbReference type="GO" id="GO:0016740">
    <property type="term" value="F:transferase activity"/>
    <property type="evidence" value="ECO:0007669"/>
    <property type="project" value="UniProtKB-KW"/>
</dbReference>
<proteinExistence type="predicted"/>
<keyword evidence="3" id="KW-0808">Transferase</keyword>
<dbReference type="AlphaFoldDB" id="A0A6H1PBT1"/>
<dbReference type="InterPro" id="IPR055171">
    <property type="entry name" value="GT-D-like"/>
</dbReference>
<organism evidence="3 4">
    <name type="scientific">Priestia megaterium</name>
    <name type="common">Bacillus megaterium</name>
    <dbReference type="NCBI Taxonomy" id="1404"/>
    <lineage>
        <taxon>Bacteria</taxon>
        <taxon>Bacillati</taxon>
        <taxon>Bacillota</taxon>
        <taxon>Bacilli</taxon>
        <taxon>Bacillales</taxon>
        <taxon>Bacillaceae</taxon>
        <taxon>Priestia</taxon>
    </lineage>
</organism>
<name>A0A6H1PBT1_PRIMG</name>
<dbReference type="InterPro" id="IPR055259">
    <property type="entry name" value="YkvP/CgeB_Glyco_trans-like"/>
</dbReference>
<dbReference type="Pfam" id="PF22882">
    <property type="entry name" value="GT-D-like"/>
    <property type="match status" value="1"/>
</dbReference>
<dbReference type="EMBL" id="CP051128">
    <property type="protein sequence ID" value="QIZ10661.1"/>
    <property type="molecule type" value="Genomic_DNA"/>
</dbReference>
<feature type="domain" description="GT-D fold-like" evidence="2">
    <location>
        <begin position="273"/>
        <end position="353"/>
    </location>
</feature>
<dbReference type="Pfam" id="PF13524">
    <property type="entry name" value="Glyco_trans_1_2"/>
    <property type="match status" value="1"/>
</dbReference>
<evidence type="ECO:0000259" key="2">
    <source>
        <dbReference type="Pfam" id="PF22882"/>
    </source>
</evidence>